<feature type="transmembrane region" description="Helical" evidence="6">
    <location>
        <begin position="121"/>
        <end position="142"/>
    </location>
</feature>
<organism evidence="7 8">
    <name type="scientific">Thelonectria olida</name>
    <dbReference type="NCBI Taxonomy" id="1576542"/>
    <lineage>
        <taxon>Eukaryota</taxon>
        <taxon>Fungi</taxon>
        <taxon>Dikarya</taxon>
        <taxon>Ascomycota</taxon>
        <taxon>Pezizomycotina</taxon>
        <taxon>Sordariomycetes</taxon>
        <taxon>Hypocreomycetidae</taxon>
        <taxon>Hypocreales</taxon>
        <taxon>Nectriaceae</taxon>
        <taxon>Thelonectria</taxon>
    </lineage>
</organism>
<dbReference type="Proteomes" id="UP000777438">
    <property type="component" value="Unassembled WGS sequence"/>
</dbReference>
<evidence type="ECO:0000256" key="3">
    <source>
        <dbReference type="ARBA" id="ARBA00022692"/>
    </source>
</evidence>
<comment type="similarity">
    <text evidence="2 6">Belongs to the peroxisomal membrane protein PXMP2/4 family.</text>
</comment>
<evidence type="ECO:0000256" key="5">
    <source>
        <dbReference type="ARBA" id="ARBA00023136"/>
    </source>
</evidence>
<keyword evidence="4 6" id="KW-1133">Transmembrane helix</keyword>
<evidence type="ECO:0000313" key="7">
    <source>
        <dbReference type="EMBL" id="KAH6876514.1"/>
    </source>
</evidence>
<sequence>MRRALNLRLAGQAMALKVSANLVVQALTMWSDPSRTSIDWQQVAEFALYGLLGSQVGNVVQFLLEDWFPTRNAPVGELLPDTLGHARQLEEEKKKKDDTAPKENKWRTYLKLGPDVSYRNILLKLLLDQTLGLFISGCIFLICTNFLRAKTLSGVLLVVRDRIFPLIKAGWHIWPLVAICNFLWVPVRSRVLVAVCVGFGWSIFLSIFANKT</sequence>
<evidence type="ECO:0000256" key="1">
    <source>
        <dbReference type="ARBA" id="ARBA00004141"/>
    </source>
</evidence>
<name>A0A9P8VUG0_9HYPO</name>
<dbReference type="AlphaFoldDB" id="A0A9P8VUG0"/>
<evidence type="ECO:0000256" key="6">
    <source>
        <dbReference type="RuleBase" id="RU363053"/>
    </source>
</evidence>
<evidence type="ECO:0000256" key="4">
    <source>
        <dbReference type="ARBA" id="ARBA00022989"/>
    </source>
</evidence>
<feature type="transmembrane region" description="Helical" evidence="6">
    <location>
        <begin position="162"/>
        <end position="184"/>
    </location>
</feature>
<dbReference type="GO" id="GO:0005778">
    <property type="term" value="C:peroxisomal membrane"/>
    <property type="evidence" value="ECO:0007669"/>
    <property type="project" value="TreeGrafter"/>
</dbReference>
<keyword evidence="5 6" id="KW-0472">Membrane</keyword>
<dbReference type="EMBL" id="JAGPYM010000034">
    <property type="protein sequence ID" value="KAH6876514.1"/>
    <property type="molecule type" value="Genomic_DNA"/>
</dbReference>
<dbReference type="OrthoDB" id="10267969at2759"/>
<feature type="transmembrane region" description="Helical" evidence="6">
    <location>
        <begin position="191"/>
        <end position="209"/>
    </location>
</feature>
<proteinExistence type="inferred from homology"/>
<gene>
    <name evidence="7" type="ORF">B0T10DRAFT_497661</name>
</gene>
<comment type="caution">
    <text evidence="7">The sequence shown here is derived from an EMBL/GenBank/DDBJ whole genome shotgun (WGS) entry which is preliminary data.</text>
</comment>
<dbReference type="InterPro" id="IPR007248">
    <property type="entry name" value="Mpv17_PMP22"/>
</dbReference>
<accession>A0A9P8VUG0</accession>
<keyword evidence="3 6" id="KW-0812">Transmembrane</keyword>
<dbReference type="Pfam" id="PF04117">
    <property type="entry name" value="Mpv17_PMP22"/>
    <property type="match status" value="1"/>
</dbReference>
<protein>
    <submittedName>
        <fullName evidence="7">Uncharacterized protein</fullName>
    </submittedName>
</protein>
<keyword evidence="8" id="KW-1185">Reference proteome</keyword>
<comment type="subcellular location">
    <subcellularLocation>
        <location evidence="1">Membrane</location>
        <topology evidence="1">Multi-pass membrane protein</topology>
    </subcellularLocation>
</comment>
<evidence type="ECO:0000313" key="8">
    <source>
        <dbReference type="Proteomes" id="UP000777438"/>
    </source>
</evidence>
<dbReference type="PANTHER" id="PTHR11266">
    <property type="entry name" value="PEROXISOMAL MEMBRANE PROTEIN 2, PXMP2 MPV17"/>
    <property type="match status" value="1"/>
</dbReference>
<dbReference type="PANTHER" id="PTHR11266:SF80">
    <property type="entry name" value="PEROXISOMAL MEMBRANE PROTEIN 2"/>
    <property type="match status" value="1"/>
</dbReference>
<reference evidence="7 8" key="1">
    <citation type="journal article" date="2021" name="Nat. Commun.">
        <title>Genetic determinants of endophytism in the Arabidopsis root mycobiome.</title>
        <authorList>
            <person name="Mesny F."/>
            <person name="Miyauchi S."/>
            <person name="Thiergart T."/>
            <person name="Pickel B."/>
            <person name="Atanasova L."/>
            <person name="Karlsson M."/>
            <person name="Huettel B."/>
            <person name="Barry K.W."/>
            <person name="Haridas S."/>
            <person name="Chen C."/>
            <person name="Bauer D."/>
            <person name="Andreopoulos W."/>
            <person name="Pangilinan J."/>
            <person name="LaButti K."/>
            <person name="Riley R."/>
            <person name="Lipzen A."/>
            <person name="Clum A."/>
            <person name="Drula E."/>
            <person name="Henrissat B."/>
            <person name="Kohler A."/>
            <person name="Grigoriev I.V."/>
            <person name="Martin F.M."/>
            <person name="Hacquard S."/>
        </authorList>
    </citation>
    <scope>NUCLEOTIDE SEQUENCE [LARGE SCALE GENOMIC DNA]</scope>
    <source>
        <strain evidence="7 8">MPI-CAGE-CH-0241</strain>
    </source>
</reference>
<evidence type="ECO:0000256" key="2">
    <source>
        <dbReference type="ARBA" id="ARBA00006824"/>
    </source>
</evidence>